<gene>
    <name evidence="2" type="ORF">A0U91_17130</name>
</gene>
<dbReference type="Pfam" id="PF01381">
    <property type="entry name" value="HTH_3"/>
    <property type="match status" value="1"/>
</dbReference>
<dbReference type="Proteomes" id="UP000189055">
    <property type="component" value="Plasmid pAC1084_1"/>
</dbReference>
<feature type="domain" description="HTH cro/C1-type" evidence="1">
    <location>
        <begin position="42"/>
        <end position="65"/>
    </location>
</feature>
<keyword evidence="2" id="KW-0614">Plasmid</keyword>
<dbReference type="SUPFAM" id="SSF47413">
    <property type="entry name" value="lambda repressor-like DNA-binding domains"/>
    <property type="match status" value="1"/>
</dbReference>
<dbReference type="AlphaFoldDB" id="A0A1U9LJU9"/>
<dbReference type="PROSITE" id="PS50943">
    <property type="entry name" value="HTH_CROC1"/>
    <property type="match status" value="1"/>
</dbReference>
<proteinExistence type="predicted"/>
<reference evidence="2 3" key="1">
    <citation type="submission" date="2016-03" db="EMBL/GenBank/DDBJ databases">
        <title>Acetic acid bacteria sequencing.</title>
        <authorList>
            <person name="Brandt J."/>
            <person name="Jakob F."/>
            <person name="Vogel R.F."/>
        </authorList>
    </citation>
    <scope>NUCLEOTIDE SEQUENCE [LARGE SCALE GENOMIC DNA]</scope>
    <source>
        <strain evidence="2 3">TMW2.1084</strain>
        <plasmid evidence="3">pac1084_1</plasmid>
    </source>
</reference>
<geneLocation type="plasmid" evidence="3">
    <name>pac1084_1</name>
</geneLocation>
<dbReference type="CDD" id="cd00093">
    <property type="entry name" value="HTH_XRE"/>
    <property type="match status" value="1"/>
</dbReference>
<accession>A0A1U9LJU9</accession>
<sequence length="131" mass="14754">MNIAVVFILGYICSKFILGYIHQRGKAAIMQVKTAFEVGISIRNARQAMGWTQSELAQRMGVTRQWVIRTEKGNDAAELALIMKAFAMLNVGVMVTPRGQINHNQNSPVRSEFDKFTNDILHKIDSLKDDD</sequence>
<organism evidence="2 3">
    <name type="scientific">Acetobacter persici</name>
    <dbReference type="NCBI Taxonomy" id="1076596"/>
    <lineage>
        <taxon>Bacteria</taxon>
        <taxon>Pseudomonadati</taxon>
        <taxon>Pseudomonadota</taxon>
        <taxon>Alphaproteobacteria</taxon>
        <taxon>Acetobacterales</taxon>
        <taxon>Acetobacteraceae</taxon>
        <taxon>Acetobacter</taxon>
    </lineage>
</organism>
<evidence type="ECO:0000313" key="3">
    <source>
        <dbReference type="Proteomes" id="UP000189055"/>
    </source>
</evidence>
<name>A0A1U9LJU9_9PROT</name>
<evidence type="ECO:0000259" key="1">
    <source>
        <dbReference type="PROSITE" id="PS50943"/>
    </source>
</evidence>
<dbReference type="SMART" id="SM00530">
    <property type="entry name" value="HTH_XRE"/>
    <property type="match status" value="1"/>
</dbReference>
<dbReference type="InterPro" id="IPR010982">
    <property type="entry name" value="Lambda_DNA-bd_dom_sf"/>
</dbReference>
<protein>
    <recommendedName>
        <fullName evidence="1">HTH cro/C1-type domain-containing protein</fullName>
    </recommendedName>
</protein>
<evidence type="ECO:0000313" key="2">
    <source>
        <dbReference type="EMBL" id="AQT06726.1"/>
    </source>
</evidence>
<dbReference type="InterPro" id="IPR001387">
    <property type="entry name" value="Cro/C1-type_HTH"/>
</dbReference>
<dbReference type="KEGG" id="aper:A0U91_17130"/>
<dbReference type="Gene3D" id="1.10.260.40">
    <property type="entry name" value="lambda repressor-like DNA-binding domains"/>
    <property type="match status" value="1"/>
</dbReference>
<dbReference type="GO" id="GO:0003677">
    <property type="term" value="F:DNA binding"/>
    <property type="evidence" value="ECO:0007669"/>
    <property type="project" value="InterPro"/>
</dbReference>
<dbReference type="EMBL" id="CP014688">
    <property type="protein sequence ID" value="AQT06726.1"/>
    <property type="molecule type" value="Genomic_DNA"/>
</dbReference>